<evidence type="ECO:0000313" key="3">
    <source>
        <dbReference type="EMBL" id="MBM7618475.1"/>
    </source>
</evidence>
<dbReference type="RefSeq" id="WP_204412762.1">
    <property type="nucleotide sequence ID" value="NZ_JAFBED010000001.1"/>
</dbReference>
<dbReference type="InterPro" id="IPR046342">
    <property type="entry name" value="CBS_dom_sf"/>
</dbReference>
<evidence type="ECO:0000256" key="1">
    <source>
        <dbReference type="PROSITE-ProRule" id="PRU00703"/>
    </source>
</evidence>
<dbReference type="SUPFAM" id="SSF54631">
    <property type="entry name" value="CBS-domain pair"/>
    <property type="match status" value="1"/>
</dbReference>
<dbReference type="Gene3D" id="3.10.580.10">
    <property type="entry name" value="CBS-domain"/>
    <property type="match status" value="1"/>
</dbReference>
<keyword evidence="1" id="KW-0129">CBS domain</keyword>
<dbReference type="PROSITE" id="PS51371">
    <property type="entry name" value="CBS"/>
    <property type="match status" value="1"/>
</dbReference>
<protein>
    <submittedName>
        <fullName evidence="3">Transcriptional regulator</fullName>
    </submittedName>
</protein>
<evidence type="ECO:0000313" key="4">
    <source>
        <dbReference type="Proteomes" id="UP000737402"/>
    </source>
</evidence>
<proteinExistence type="predicted"/>
<dbReference type="EMBL" id="JAFBED010000001">
    <property type="protein sequence ID" value="MBM7618475.1"/>
    <property type="molecule type" value="Genomic_DNA"/>
</dbReference>
<name>A0ABS2NUY2_9BACI</name>
<reference evidence="3 4" key="1">
    <citation type="submission" date="2021-01" db="EMBL/GenBank/DDBJ databases">
        <title>Genomic Encyclopedia of Type Strains, Phase IV (KMG-IV): sequencing the most valuable type-strain genomes for metagenomic binning, comparative biology and taxonomic classification.</title>
        <authorList>
            <person name="Goeker M."/>
        </authorList>
    </citation>
    <scope>NUCLEOTIDE SEQUENCE [LARGE SCALE GENOMIC DNA]</scope>
    <source>
        <strain evidence="3 4">DSM 25879</strain>
    </source>
</reference>
<sequence>MNTSFQQLLSERFEIAFNQIHGSLKKLAKNTTNDKFSALLRLSSHHRMIQAFQDELYQYAKLRNALVHEKKAAGYYIAEPHEEVVQRIENISKTLSKPNYALSIASKDVITFDWEDDLDDVMSKMKQFPFSQYPVYREKECVGLLTTRGMVNWMTDHVASRIVDLSDIKIRDVFQYEQKHPITFAPKNLNILEAEDIFKDYHQQKQDLEMIIITENGKPEEVPLGVVTAWDIIEVDYVV</sequence>
<evidence type="ECO:0000259" key="2">
    <source>
        <dbReference type="PROSITE" id="PS51371"/>
    </source>
</evidence>
<gene>
    <name evidence="3" type="ORF">JOC95_000317</name>
</gene>
<comment type="caution">
    <text evidence="3">The sequence shown here is derived from an EMBL/GenBank/DDBJ whole genome shotgun (WGS) entry which is preliminary data.</text>
</comment>
<dbReference type="InterPro" id="IPR000644">
    <property type="entry name" value="CBS_dom"/>
</dbReference>
<feature type="domain" description="CBS" evidence="2">
    <location>
        <begin position="105"/>
        <end position="160"/>
    </location>
</feature>
<dbReference type="Proteomes" id="UP000737402">
    <property type="component" value="Unassembled WGS sequence"/>
</dbReference>
<dbReference type="Pfam" id="PF00571">
    <property type="entry name" value="CBS"/>
    <property type="match status" value="1"/>
</dbReference>
<accession>A0ABS2NUY2</accession>
<organism evidence="3 4">
    <name type="scientific">Sutcliffiella tianshenii</name>
    <dbReference type="NCBI Taxonomy" id="1463404"/>
    <lineage>
        <taxon>Bacteria</taxon>
        <taxon>Bacillati</taxon>
        <taxon>Bacillota</taxon>
        <taxon>Bacilli</taxon>
        <taxon>Bacillales</taxon>
        <taxon>Bacillaceae</taxon>
        <taxon>Sutcliffiella</taxon>
    </lineage>
</organism>
<keyword evidence="4" id="KW-1185">Reference proteome</keyword>